<feature type="transmembrane region" description="Helical" evidence="2">
    <location>
        <begin position="48"/>
        <end position="66"/>
    </location>
</feature>
<dbReference type="EMBL" id="WHNZ01000040">
    <property type="protein sequence ID" value="NOV01779.1"/>
    <property type="molecule type" value="Genomic_DNA"/>
</dbReference>
<feature type="region of interest" description="Disordered" evidence="1">
    <location>
        <begin position="1"/>
        <end position="24"/>
    </location>
</feature>
<dbReference type="Proteomes" id="UP000618579">
    <property type="component" value="Unassembled WGS sequence"/>
</dbReference>
<keyword evidence="2" id="KW-0812">Transmembrane</keyword>
<gene>
    <name evidence="3" type="ORF">GC097_17325</name>
</gene>
<comment type="caution">
    <text evidence="3">The sequence shown here is derived from an EMBL/GenBank/DDBJ whole genome shotgun (WGS) entry which is preliminary data.</text>
</comment>
<keyword evidence="4" id="KW-1185">Reference proteome</keyword>
<evidence type="ECO:0000313" key="4">
    <source>
        <dbReference type="Proteomes" id="UP000618579"/>
    </source>
</evidence>
<evidence type="ECO:0000313" key="3">
    <source>
        <dbReference type="EMBL" id="NOV01779.1"/>
    </source>
</evidence>
<reference evidence="3 4" key="1">
    <citation type="submission" date="2019-10" db="EMBL/GenBank/DDBJ databases">
        <title>Description of Paenibacillus pedi sp. nov.</title>
        <authorList>
            <person name="Carlier A."/>
            <person name="Qi S."/>
        </authorList>
    </citation>
    <scope>NUCLEOTIDE SEQUENCE [LARGE SCALE GENOMIC DNA]</scope>
    <source>
        <strain evidence="3 4">LMG 31457</strain>
    </source>
</reference>
<proteinExistence type="predicted"/>
<keyword evidence="2" id="KW-0472">Membrane</keyword>
<evidence type="ECO:0000256" key="1">
    <source>
        <dbReference type="SAM" id="MobiDB-lite"/>
    </source>
</evidence>
<protein>
    <submittedName>
        <fullName evidence="3">Uncharacterized protein</fullName>
    </submittedName>
</protein>
<keyword evidence="2" id="KW-1133">Transmembrane helix</keyword>
<sequence>MNNPDPDDLRKQLESGPLERPGFTSKLQREIEEAVEHKERAKPRVKPVICFAGVSAIAAAILLFPWSNLHTQSDAAPAMDAAVTATTASVSYSPAPITTALLIGLRTEHEPSGSEAGRALKPMRYSTYRTMLIAPVRGKLQKTSEGPGILMPYKQNFWKIDSLVHRTKTDEFRYLSAHLADQPAKPETFPDQEGEQFNRTETLLFAGNQYVSIAESESSLRGGGAYQADRIWVRTLPQLKEGHTVQFYNKPVDKNHVSISDVYGTNANIGGVLASVASSLRGEVSGQSWTIQREPGHWVGKVAETPRAVAGAATPDSYVLHDFPRDLPDKVVNHDDLCCTWSGIQSSYPQATDALTSPMNDMLVIFEGGKLKFYPYGQAPGNDPQLVLDLLPGEQLVMAQWATDHYVEEWIDKVYRYLTPETDIRVPLSE</sequence>
<name>A0ABX1ZNV4_9BACL</name>
<accession>A0ABX1ZNV4</accession>
<organism evidence="3 4">
    <name type="scientific">Paenibacillus planticolens</name>
    <dbReference type="NCBI Taxonomy" id="2654976"/>
    <lineage>
        <taxon>Bacteria</taxon>
        <taxon>Bacillati</taxon>
        <taxon>Bacillota</taxon>
        <taxon>Bacilli</taxon>
        <taxon>Bacillales</taxon>
        <taxon>Paenibacillaceae</taxon>
        <taxon>Paenibacillus</taxon>
    </lineage>
</organism>
<dbReference type="RefSeq" id="WP_171684609.1">
    <property type="nucleotide sequence ID" value="NZ_WHNZ01000040.1"/>
</dbReference>
<evidence type="ECO:0000256" key="2">
    <source>
        <dbReference type="SAM" id="Phobius"/>
    </source>
</evidence>